<evidence type="ECO:0000313" key="2">
    <source>
        <dbReference type="Proteomes" id="UP000007796"/>
    </source>
</evidence>
<dbReference type="RefSeq" id="XP_014169747.1">
    <property type="nucleotide sequence ID" value="XM_014314272.1"/>
</dbReference>
<dbReference type="AlphaFoldDB" id="F0XPZ9"/>
<dbReference type="GeneID" id="25980792"/>
<organism evidence="2">
    <name type="scientific">Grosmannia clavigera (strain kw1407 / UAMH 11150)</name>
    <name type="common">Blue stain fungus</name>
    <name type="synonym">Graphiocladiella clavigera</name>
    <dbReference type="NCBI Taxonomy" id="655863"/>
    <lineage>
        <taxon>Eukaryota</taxon>
        <taxon>Fungi</taxon>
        <taxon>Dikarya</taxon>
        <taxon>Ascomycota</taxon>
        <taxon>Pezizomycotina</taxon>
        <taxon>Sordariomycetes</taxon>
        <taxon>Sordariomycetidae</taxon>
        <taxon>Ophiostomatales</taxon>
        <taxon>Ophiostomataceae</taxon>
        <taxon>Leptographium</taxon>
    </lineage>
</organism>
<dbReference type="HOGENOM" id="CLU_1482130_0_0_1"/>
<evidence type="ECO:0000313" key="1">
    <source>
        <dbReference type="EMBL" id="EFX00265.1"/>
    </source>
</evidence>
<dbReference type="EMBL" id="GL629801">
    <property type="protein sequence ID" value="EFX00265.1"/>
    <property type="molecule type" value="Genomic_DNA"/>
</dbReference>
<keyword evidence="2" id="KW-1185">Reference proteome</keyword>
<sequence length="182" mass="19822">MCQSVTYKYQCGHKVTTLFRCSQGRKITKLAPGASAGFDPRAGTTLSFSRAVRALRPRSTHKGKKNSGAPVPCKRFESSIDEVCPDCEKEKENSGRSDEQLIDFFNNTGPGLSRNQGLHDLSLNDNSAMHNSEFEQSGLGAAFAETHAEMLDAELAQMLTGNTGIQNITGPMQPLYAAAFRF</sequence>
<proteinExistence type="predicted"/>
<name>F0XPZ9_GROCL</name>
<protein>
    <submittedName>
        <fullName evidence="1">Uncharacterized protein</fullName>
    </submittedName>
</protein>
<dbReference type="InParanoid" id="F0XPZ9"/>
<dbReference type="Proteomes" id="UP000007796">
    <property type="component" value="Unassembled WGS sequence"/>
</dbReference>
<reference evidence="1 2" key="1">
    <citation type="journal article" date="2011" name="Proc. Natl. Acad. Sci. U.S.A.">
        <title>Genome and transcriptome analyses of the mountain pine beetle-fungal symbiont Grosmannia clavigera, a lodgepole pine pathogen.</title>
        <authorList>
            <person name="DiGuistini S."/>
            <person name="Wang Y."/>
            <person name="Liao N.Y."/>
            <person name="Taylor G."/>
            <person name="Tanguay P."/>
            <person name="Feau N."/>
            <person name="Henrissat B."/>
            <person name="Chan S.K."/>
            <person name="Hesse-Orce U."/>
            <person name="Alamouti S.M."/>
            <person name="Tsui C.K.M."/>
            <person name="Docking R.T."/>
            <person name="Levasseur A."/>
            <person name="Haridas S."/>
            <person name="Robertson G."/>
            <person name="Birol I."/>
            <person name="Holt R.A."/>
            <person name="Marra M.A."/>
            <person name="Hamelin R.C."/>
            <person name="Hirst M."/>
            <person name="Jones S.J.M."/>
            <person name="Bohlmann J."/>
            <person name="Breuil C."/>
        </authorList>
    </citation>
    <scope>NUCLEOTIDE SEQUENCE [LARGE SCALE GENOMIC DNA]</scope>
    <source>
        <strain evidence="2">kw1407 / UAMH 11150</strain>
    </source>
</reference>
<accession>F0XPZ9</accession>
<gene>
    <name evidence="1" type="ORF">CMQ_7267</name>
</gene>